<gene>
    <name evidence="1" type="ORF">IHE45_14G037200</name>
</gene>
<name>A0ACB7UR38_DIOAL</name>
<accession>A0ACB7UR38</accession>
<keyword evidence="2" id="KW-1185">Reference proteome</keyword>
<sequence length="441" mass="48931">MDLLRSAYAEPSDDEDETLNDHPVPKRHRSRQHHATSGDPSPANRRHLHRPSLSDPAEAASLSSSRYISKRERAMLSTSSSSTAAALDPPLASPWPAGTSPAADTIFNTDLLPNVLLKLRSRAPFHSQSSNITGKLSVALTGHSKAVNSIQWSLNQAHLLASAGMDQKVHVWNVWSKDQMKACSLEHHNAAVKDVRWSPQGLSLLSCGYDCSTRLVDIEKGIQSQQFKDDQVVGVIRFHPSNLNLFLSGGSKGFLKLWDIRSGKVVQNYRKDLGPIFDIEFSSDGKQFISSSDTTLSNISENAIIVWDVSREVPLSNQVYTEAYTCPCIKYHPTDACFVAQSNGNYIAIFSSRPPFKLDRYKRFENHGVWGFPIKCNFSSDGNQLASGSSDGCIYLYNYHSSELIRKFKAFEQPCVDVAFHPSIPHLIASCSWDGEISIFE</sequence>
<organism evidence="1 2">
    <name type="scientific">Dioscorea alata</name>
    <name type="common">Purple yam</name>
    <dbReference type="NCBI Taxonomy" id="55571"/>
    <lineage>
        <taxon>Eukaryota</taxon>
        <taxon>Viridiplantae</taxon>
        <taxon>Streptophyta</taxon>
        <taxon>Embryophyta</taxon>
        <taxon>Tracheophyta</taxon>
        <taxon>Spermatophyta</taxon>
        <taxon>Magnoliopsida</taxon>
        <taxon>Liliopsida</taxon>
        <taxon>Dioscoreales</taxon>
        <taxon>Dioscoreaceae</taxon>
        <taxon>Dioscorea</taxon>
    </lineage>
</organism>
<protein>
    <submittedName>
        <fullName evidence="1">WD40 repeat-containing protein</fullName>
    </submittedName>
</protein>
<dbReference type="Proteomes" id="UP000827976">
    <property type="component" value="Chromosome 14"/>
</dbReference>
<reference evidence="2" key="1">
    <citation type="journal article" date="2022" name="Nat. Commun.">
        <title>Chromosome evolution and the genetic basis of agronomically important traits in greater yam.</title>
        <authorList>
            <person name="Bredeson J.V."/>
            <person name="Lyons J.B."/>
            <person name="Oniyinde I.O."/>
            <person name="Okereke N.R."/>
            <person name="Kolade O."/>
            <person name="Nnabue I."/>
            <person name="Nwadili C.O."/>
            <person name="Hribova E."/>
            <person name="Parker M."/>
            <person name="Nwogha J."/>
            <person name="Shu S."/>
            <person name="Carlson J."/>
            <person name="Kariba R."/>
            <person name="Muthemba S."/>
            <person name="Knop K."/>
            <person name="Barton G.J."/>
            <person name="Sherwood A.V."/>
            <person name="Lopez-Montes A."/>
            <person name="Asiedu R."/>
            <person name="Jamnadass R."/>
            <person name="Muchugi A."/>
            <person name="Goodstein D."/>
            <person name="Egesi C.N."/>
            <person name="Featherston J."/>
            <person name="Asfaw A."/>
            <person name="Simpson G.G."/>
            <person name="Dolezel J."/>
            <person name="Hendre P.S."/>
            <person name="Van Deynze A."/>
            <person name="Kumar P.L."/>
            <person name="Obidiegwu J.E."/>
            <person name="Bhattacharjee R."/>
            <person name="Rokhsar D.S."/>
        </authorList>
    </citation>
    <scope>NUCLEOTIDE SEQUENCE [LARGE SCALE GENOMIC DNA]</scope>
    <source>
        <strain evidence="2">cv. TDa95/00328</strain>
    </source>
</reference>
<proteinExistence type="predicted"/>
<evidence type="ECO:0000313" key="1">
    <source>
        <dbReference type="EMBL" id="KAH7663198.1"/>
    </source>
</evidence>
<dbReference type="EMBL" id="CM037024">
    <property type="protein sequence ID" value="KAH7663198.1"/>
    <property type="molecule type" value="Genomic_DNA"/>
</dbReference>
<comment type="caution">
    <text evidence="1">The sequence shown here is derived from an EMBL/GenBank/DDBJ whole genome shotgun (WGS) entry which is preliminary data.</text>
</comment>
<evidence type="ECO:0000313" key="2">
    <source>
        <dbReference type="Proteomes" id="UP000827976"/>
    </source>
</evidence>